<proteinExistence type="predicted"/>
<dbReference type="AlphaFoldDB" id="A0A1I7W633"/>
<protein>
    <submittedName>
        <fullName evidence="2">Transposase</fullName>
    </submittedName>
</protein>
<dbReference type="WBParaSite" id="Hba_00070">
    <property type="protein sequence ID" value="Hba_00070"/>
    <property type="gene ID" value="Hba_00070"/>
</dbReference>
<name>A0A1I7W633_HETBA</name>
<dbReference type="Proteomes" id="UP000095283">
    <property type="component" value="Unplaced"/>
</dbReference>
<accession>A0A1I7W633</accession>
<keyword evidence="1" id="KW-1185">Reference proteome</keyword>
<evidence type="ECO:0000313" key="1">
    <source>
        <dbReference type="Proteomes" id="UP000095283"/>
    </source>
</evidence>
<organism evidence="1 2">
    <name type="scientific">Heterorhabditis bacteriophora</name>
    <name type="common">Entomopathogenic nematode worm</name>
    <dbReference type="NCBI Taxonomy" id="37862"/>
    <lineage>
        <taxon>Eukaryota</taxon>
        <taxon>Metazoa</taxon>
        <taxon>Ecdysozoa</taxon>
        <taxon>Nematoda</taxon>
        <taxon>Chromadorea</taxon>
        <taxon>Rhabditida</taxon>
        <taxon>Rhabditina</taxon>
        <taxon>Rhabditomorpha</taxon>
        <taxon>Strongyloidea</taxon>
        <taxon>Heterorhabditidae</taxon>
        <taxon>Heterorhabditis</taxon>
    </lineage>
</organism>
<reference evidence="2" key="1">
    <citation type="submission" date="2016-11" db="UniProtKB">
        <authorList>
            <consortium name="WormBaseParasite"/>
        </authorList>
    </citation>
    <scope>IDENTIFICATION</scope>
</reference>
<evidence type="ECO:0000313" key="2">
    <source>
        <dbReference type="WBParaSite" id="Hba_00070"/>
    </source>
</evidence>
<sequence>MKTKTPLSLYHNQNKKGFFINKTIENKSIDLPCWLVTGKASINVSLRRAQEARRMISRLKTKNLVNINTKICNIHNKTIAY</sequence>